<dbReference type="EMBL" id="AP014967">
    <property type="protein sequence ID" value="BAT13415.1"/>
    <property type="molecule type" value="Genomic_DNA"/>
</dbReference>
<dbReference type="FunCoup" id="A0A0P0Y0P6">
    <property type="interactions" value="103"/>
</dbReference>
<gene>
    <name evidence="2" type="ordered locus">Os11g0246166</name>
    <name evidence="2" type="ORF">OSNPB_110246166</name>
</gene>
<feature type="region of interest" description="Disordered" evidence="1">
    <location>
        <begin position="243"/>
        <end position="272"/>
    </location>
</feature>
<reference evidence="3" key="1">
    <citation type="journal article" date="2005" name="Nature">
        <title>The map-based sequence of the rice genome.</title>
        <authorList>
            <consortium name="International rice genome sequencing project (IRGSP)"/>
            <person name="Matsumoto T."/>
            <person name="Wu J."/>
            <person name="Kanamori H."/>
            <person name="Katayose Y."/>
            <person name="Fujisawa M."/>
            <person name="Namiki N."/>
            <person name="Mizuno H."/>
            <person name="Yamamoto K."/>
            <person name="Antonio B.A."/>
            <person name="Baba T."/>
            <person name="Sakata K."/>
            <person name="Nagamura Y."/>
            <person name="Aoki H."/>
            <person name="Arikawa K."/>
            <person name="Arita K."/>
            <person name="Bito T."/>
            <person name="Chiden Y."/>
            <person name="Fujitsuka N."/>
            <person name="Fukunaka R."/>
            <person name="Hamada M."/>
            <person name="Harada C."/>
            <person name="Hayashi A."/>
            <person name="Hijishita S."/>
            <person name="Honda M."/>
            <person name="Hosokawa S."/>
            <person name="Ichikawa Y."/>
            <person name="Idonuma A."/>
            <person name="Iijima M."/>
            <person name="Ikeda M."/>
            <person name="Ikeno M."/>
            <person name="Ito K."/>
            <person name="Ito S."/>
            <person name="Ito T."/>
            <person name="Ito Y."/>
            <person name="Ito Y."/>
            <person name="Iwabuchi A."/>
            <person name="Kamiya K."/>
            <person name="Karasawa W."/>
            <person name="Kurita K."/>
            <person name="Katagiri S."/>
            <person name="Kikuta A."/>
            <person name="Kobayashi H."/>
            <person name="Kobayashi N."/>
            <person name="Machita K."/>
            <person name="Maehara T."/>
            <person name="Masukawa M."/>
            <person name="Mizubayashi T."/>
            <person name="Mukai Y."/>
            <person name="Nagasaki H."/>
            <person name="Nagata Y."/>
            <person name="Naito S."/>
            <person name="Nakashima M."/>
            <person name="Nakama Y."/>
            <person name="Nakamichi Y."/>
            <person name="Nakamura M."/>
            <person name="Meguro A."/>
            <person name="Negishi M."/>
            <person name="Ohta I."/>
            <person name="Ohta T."/>
            <person name="Okamoto M."/>
            <person name="Ono N."/>
            <person name="Saji S."/>
            <person name="Sakaguchi M."/>
            <person name="Sakai K."/>
            <person name="Shibata M."/>
            <person name="Shimokawa T."/>
            <person name="Song J."/>
            <person name="Takazaki Y."/>
            <person name="Terasawa K."/>
            <person name="Tsugane M."/>
            <person name="Tsuji K."/>
            <person name="Ueda S."/>
            <person name="Waki K."/>
            <person name="Yamagata H."/>
            <person name="Yamamoto M."/>
            <person name="Yamamoto S."/>
            <person name="Yamane H."/>
            <person name="Yoshiki S."/>
            <person name="Yoshihara R."/>
            <person name="Yukawa K."/>
            <person name="Zhong H."/>
            <person name="Yano M."/>
            <person name="Yuan Q."/>
            <person name="Ouyang S."/>
            <person name="Liu J."/>
            <person name="Jones K.M."/>
            <person name="Gansberger K."/>
            <person name="Moffat K."/>
            <person name="Hill J."/>
            <person name="Bera J."/>
            <person name="Fadrosh D."/>
            <person name="Jin S."/>
            <person name="Johri S."/>
            <person name="Kim M."/>
            <person name="Overton L."/>
            <person name="Reardon M."/>
            <person name="Tsitrin T."/>
            <person name="Vuong H."/>
            <person name="Weaver B."/>
            <person name="Ciecko A."/>
            <person name="Tallon L."/>
            <person name="Jackson J."/>
            <person name="Pai G."/>
            <person name="Aken S.V."/>
            <person name="Utterback T."/>
            <person name="Reidmuller S."/>
            <person name="Feldblyum T."/>
            <person name="Hsiao J."/>
            <person name="Zismann V."/>
            <person name="Iobst S."/>
            <person name="de Vazeille A.R."/>
            <person name="Buell C.R."/>
            <person name="Ying K."/>
            <person name="Li Y."/>
            <person name="Lu T."/>
            <person name="Huang Y."/>
            <person name="Zhao Q."/>
            <person name="Feng Q."/>
            <person name="Zhang L."/>
            <person name="Zhu J."/>
            <person name="Weng Q."/>
            <person name="Mu J."/>
            <person name="Lu Y."/>
            <person name="Fan D."/>
            <person name="Liu Y."/>
            <person name="Guan J."/>
            <person name="Zhang Y."/>
            <person name="Yu S."/>
            <person name="Liu X."/>
            <person name="Zhang Y."/>
            <person name="Hong G."/>
            <person name="Han B."/>
            <person name="Choisne N."/>
            <person name="Demange N."/>
            <person name="Orjeda G."/>
            <person name="Samain S."/>
            <person name="Cattolico L."/>
            <person name="Pelletier E."/>
            <person name="Couloux A."/>
            <person name="Segurens B."/>
            <person name="Wincker P."/>
            <person name="D'Hont A."/>
            <person name="Scarpelli C."/>
            <person name="Weissenbach J."/>
            <person name="Salanoubat M."/>
            <person name="Quetier F."/>
            <person name="Yu Y."/>
            <person name="Kim H.R."/>
            <person name="Rambo T."/>
            <person name="Currie J."/>
            <person name="Collura K."/>
            <person name="Luo M."/>
            <person name="Yang T."/>
            <person name="Ammiraju J.S.S."/>
            <person name="Engler F."/>
            <person name="Soderlund C."/>
            <person name="Wing R.A."/>
            <person name="Palmer L.E."/>
            <person name="de la Bastide M."/>
            <person name="Spiegel L."/>
            <person name="Nascimento L."/>
            <person name="Zutavern T."/>
            <person name="O'Shaughnessy A."/>
            <person name="Dike S."/>
            <person name="Dedhia N."/>
            <person name="Preston R."/>
            <person name="Balija V."/>
            <person name="McCombie W.R."/>
            <person name="Chow T."/>
            <person name="Chen H."/>
            <person name="Chung M."/>
            <person name="Chen C."/>
            <person name="Shaw J."/>
            <person name="Wu H."/>
            <person name="Hsiao K."/>
            <person name="Chao Y."/>
            <person name="Chu M."/>
            <person name="Cheng C."/>
            <person name="Hour A."/>
            <person name="Lee P."/>
            <person name="Lin S."/>
            <person name="Lin Y."/>
            <person name="Liou J."/>
            <person name="Liu S."/>
            <person name="Hsing Y."/>
            <person name="Raghuvanshi S."/>
            <person name="Mohanty A."/>
            <person name="Bharti A.K."/>
            <person name="Gaur A."/>
            <person name="Gupta V."/>
            <person name="Kumar D."/>
            <person name="Ravi V."/>
            <person name="Vij S."/>
            <person name="Kapur A."/>
            <person name="Khurana P."/>
            <person name="Khurana P."/>
            <person name="Khurana J.P."/>
            <person name="Tyagi A.K."/>
            <person name="Gaikwad K."/>
            <person name="Singh A."/>
            <person name="Dalal V."/>
            <person name="Srivastava S."/>
            <person name="Dixit A."/>
            <person name="Pal A.K."/>
            <person name="Ghazi I.A."/>
            <person name="Yadav M."/>
            <person name="Pandit A."/>
            <person name="Bhargava A."/>
            <person name="Sureshbabu K."/>
            <person name="Batra K."/>
            <person name="Sharma T.R."/>
            <person name="Mohapatra T."/>
            <person name="Singh N.K."/>
            <person name="Messing J."/>
            <person name="Nelson A.B."/>
            <person name="Fuks G."/>
            <person name="Kavchok S."/>
            <person name="Keizer G."/>
            <person name="Linton E."/>
            <person name="Llaca V."/>
            <person name="Song R."/>
            <person name="Tanyolac B."/>
            <person name="Young S."/>
            <person name="Ho-Il K."/>
            <person name="Hahn J.H."/>
            <person name="Sangsakoo G."/>
            <person name="Vanavichit A."/>
            <person name="de Mattos Luiz.A.T."/>
            <person name="Zimmer P.D."/>
            <person name="Malone G."/>
            <person name="Dellagostin O."/>
            <person name="de Oliveira A.C."/>
            <person name="Bevan M."/>
            <person name="Bancroft I."/>
            <person name="Minx P."/>
            <person name="Cordum H."/>
            <person name="Wilson R."/>
            <person name="Cheng Z."/>
            <person name="Jin W."/>
            <person name="Jiang J."/>
            <person name="Leong S.A."/>
            <person name="Iwama H."/>
            <person name="Gojobori T."/>
            <person name="Itoh T."/>
            <person name="Niimura Y."/>
            <person name="Fujii Y."/>
            <person name="Habara T."/>
            <person name="Sakai H."/>
            <person name="Sato Y."/>
            <person name="Wilson G."/>
            <person name="Kumar K."/>
            <person name="McCouch S."/>
            <person name="Juretic N."/>
            <person name="Hoen D."/>
            <person name="Wright S."/>
            <person name="Bruskiewich R."/>
            <person name="Bureau T."/>
            <person name="Miyao A."/>
            <person name="Hirochika H."/>
            <person name="Nishikawa T."/>
            <person name="Kadowaki K."/>
            <person name="Sugiura M."/>
            <person name="Burr B."/>
            <person name="Sasaki T."/>
        </authorList>
    </citation>
    <scope>NUCLEOTIDE SEQUENCE [LARGE SCALE GENOMIC DNA]</scope>
    <source>
        <strain evidence="3">cv. Nipponbare</strain>
    </source>
</reference>
<protein>
    <submittedName>
        <fullName evidence="2">Os11g0246166 protein</fullName>
    </submittedName>
</protein>
<dbReference type="PaxDb" id="39947-A0A0P0Y0P6"/>
<feature type="region of interest" description="Disordered" evidence="1">
    <location>
        <begin position="69"/>
        <end position="122"/>
    </location>
</feature>
<feature type="region of interest" description="Disordered" evidence="1">
    <location>
        <begin position="322"/>
        <end position="352"/>
    </location>
</feature>
<accession>A0A0P0Y0P6</accession>
<feature type="non-terminal residue" evidence="2">
    <location>
        <position position="372"/>
    </location>
</feature>
<feature type="compositionally biased region" description="Basic residues" evidence="1">
    <location>
        <begin position="248"/>
        <end position="272"/>
    </location>
</feature>
<dbReference type="Proteomes" id="UP000059680">
    <property type="component" value="Chromosome 11"/>
</dbReference>
<feature type="non-terminal residue" evidence="2">
    <location>
        <position position="1"/>
    </location>
</feature>
<reference evidence="2 3" key="2">
    <citation type="journal article" date="2013" name="Plant Cell Physiol.">
        <title>Rice Annotation Project Database (RAP-DB): an integrative and interactive database for rice genomics.</title>
        <authorList>
            <person name="Sakai H."/>
            <person name="Lee S.S."/>
            <person name="Tanaka T."/>
            <person name="Numa H."/>
            <person name="Kim J."/>
            <person name="Kawahara Y."/>
            <person name="Wakimoto H."/>
            <person name="Yang C.C."/>
            <person name="Iwamoto M."/>
            <person name="Abe T."/>
            <person name="Yamada Y."/>
            <person name="Muto A."/>
            <person name="Inokuchi H."/>
            <person name="Ikemura T."/>
            <person name="Matsumoto T."/>
            <person name="Sasaki T."/>
            <person name="Itoh T."/>
        </authorList>
    </citation>
    <scope>NUCLEOTIDE SEQUENCE [LARGE SCALE GENOMIC DNA]</scope>
    <source>
        <strain evidence="3">cv. Nipponbare</strain>
    </source>
</reference>
<organism evidence="2 3">
    <name type="scientific">Oryza sativa subsp. japonica</name>
    <name type="common">Rice</name>
    <dbReference type="NCBI Taxonomy" id="39947"/>
    <lineage>
        <taxon>Eukaryota</taxon>
        <taxon>Viridiplantae</taxon>
        <taxon>Streptophyta</taxon>
        <taxon>Embryophyta</taxon>
        <taxon>Tracheophyta</taxon>
        <taxon>Spermatophyta</taxon>
        <taxon>Magnoliopsida</taxon>
        <taxon>Liliopsida</taxon>
        <taxon>Poales</taxon>
        <taxon>Poaceae</taxon>
        <taxon>BOP clade</taxon>
        <taxon>Oryzoideae</taxon>
        <taxon>Oryzeae</taxon>
        <taxon>Oryzinae</taxon>
        <taxon>Oryza</taxon>
        <taxon>Oryza sativa</taxon>
    </lineage>
</organism>
<dbReference type="AlphaFoldDB" id="A0A0P0Y0P6"/>
<evidence type="ECO:0000256" key="1">
    <source>
        <dbReference type="SAM" id="MobiDB-lite"/>
    </source>
</evidence>
<name>A0A0P0Y0P6_ORYSJ</name>
<dbReference type="eggNOG" id="ENOG502R7SS">
    <property type="taxonomic scope" value="Eukaryota"/>
</dbReference>
<feature type="region of interest" description="Disordered" evidence="1">
    <location>
        <begin position="201"/>
        <end position="231"/>
    </location>
</feature>
<proteinExistence type="predicted"/>
<reference evidence="2 3" key="3">
    <citation type="journal article" date="2013" name="Rice">
        <title>Improvement of the Oryza sativa Nipponbare reference genome using next generation sequence and optical map data.</title>
        <authorList>
            <person name="Kawahara Y."/>
            <person name="de la Bastide M."/>
            <person name="Hamilton J.P."/>
            <person name="Kanamori H."/>
            <person name="McCombie W.R."/>
            <person name="Ouyang S."/>
            <person name="Schwartz D.C."/>
            <person name="Tanaka T."/>
            <person name="Wu J."/>
            <person name="Zhou S."/>
            <person name="Childs K.L."/>
            <person name="Davidson R.M."/>
            <person name="Lin H."/>
            <person name="Quesada-Ocampo L."/>
            <person name="Vaillancourt B."/>
            <person name="Sakai H."/>
            <person name="Lee S.S."/>
            <person name="Kim J."/>
            <person name="Numa H."/>
            <person name="Itoh T."/>
            <person name="Buell C.R."/>
            <person name="Matsumoto T."/>
        </authorList>
    </citation>
    <scope>NUCLEOTIDE SEQUENCE [LARGE SCALE GENOMIC DNA]</scope>
    <source>
        <strain evidence="3">cv. Nipponbare</strain>
    </source>
</reference>
<keyword evidence="3" id="KW-1185">Reference proteome</keyword>
<evidence type="ECO:0000313" key="2">
    <source>
        <dbReference type="EMBL" id="BAT13415.1"/>
    </source>
</evidence>
<evidence type="ECO:0000313" key="3">
    <source>
        <dbReference type="Proteomes" id="UP000059680"/>
    </source>
</evidence>
<dbReference type="Gramene" id="Os11t0246166-00">
    <property type="protein sequence ID" value="Os11t0246166-00"/>
    <property type="gene ID" value="Os11g0246166"/>
</dbReference>
<dbReference type="InParanoid" id="A0A0P0Y0P6"/>
<sequence>DRIGSDADGGDGEGESGELWRWANHGPVLGLYVEHPEGVAAGPAVGVLDGAGDDDALAAADADGAGGAGLEARGGGADLAPPAARAEPLHHGGALDAPDAAADHDVGGGGRGADAVEAAPRARRRVEPLGVALEPALPRRAVPAHGEEPVAGDGRHPVALVPLLRHVRERVPRVRHGVVRLRRLERVLVLVVPARHVDPPAGLRAREEGPRRPHRRRAPPHAGGGVEHVDVRHGLERLGVPPAEHRQARPHRGALREHGHRRRRLLPPPLPRRHVVHRHPVRRGVRRRVAVLLRLLRGRRGRRGVRELEQVNQILVGARLGARHGERGRRRRAPPPAAHAPHRPVSPVRDARQAVDGDVVGHPRDELDVLDG</sequence>